<comment type="caution">
    <text evidence="2">The sequence shown here is derived from an EMBL/GenBank/DDBJ whole genome shotgun (WGS) entry which is preliminary data.</text>
</comment>
<dbReference type="OrthoDB" id="10023362at2759"/>
<reference evidence="4" key="2">
    <citation type="journal article" date="2021" name="Protein Sci.">
        <title>Structural insights into a C2 domain protein specifically found in tardigrades.</title>
        <authorList>
            <person name="Fukuda Y."/>
            <person name="Inoue T."/>
        </authorList>
    </citation>
    <scope>X-RAY CRYSTALLOGRAPHY (1.70 ANGSTROMS) OF 21-213 IN COMPLEX WITH CA(2+)</scope>
    <scope>DISULFIDE BONDS</scope>
</reference>
<dbReference type="AlphaFoldDB" id="A0A1D1UCW7"/>
<organism evidence="2 3">
    <name type="scientific">Ramazzottius varieornatus</name>
    <name type="common">Water bear</name>
    <name type="synonym">Tardigrade</name>
    <dbReference type="NCBI Taxonomy" id="947166"/>
    <lineage>
        <taxon>Eukaryota</taxon>
        <taxon>Metazoa</taxon>
        <taxon>Ecdysozoa</taxon>
        <taxon>Tardigrada</taxon>
        <taxon>Eutardigrada</taxon>
        <taxon>Parachela</taxon>
        <taxon>Hypsibioidea</taxon>
        <taxon>Ramazzottiidae</taxon>
        <taxon>Ramazzottius</taxon>
    </lineage>
</organism>
<keyword evidence="4" id="KW-0479">Metal-binding</keyword>
<feature type="binding site" evidence="4">
    <location>
        <position position="135"/>
    </location>
    <ligand>
        <name>Ca(2+)</name>
        <dbReference type="ChEBI" id="CHEBI:29108"/>
        <label>3</label>
    </ligand>
</feature>
<feature type="disulfide bond" evidence="4">
    <location>
        <begin position="120"/>
        <end position="197"/>
    </location>
</feature>
<feature type="binding site" evidence="4">
    <location>
        <position position="70"/>
    </location>
    <ligand>
        <name>Ca(2+)</name>
        <dbReference type="ChEBI" id="CHEBI:29108"/>
        <label>2</label>
    </ligand>
</feature>
<evidence type="ECO:0007829" key="4">
    <source>
        <dbReference type="PDB" id="7DF2"/>
    </source>
</evidence>
<keyword evidence="4" id="KW-0002">3D-structure</keyword>
<feature type="disulfide bond" evidence="4">
    <location>
        <begin position="63"/>
        <end position="69"/>
    </location>
</feature>
<evidence type="ECO:0000313" key="3">
    <source>
        <dbReference type="Proteomes" id="UP000186922"/>
    </source>
</evidence>
<dbReference type="SMR" id="A0A1D1UCW7"/>
<keyword evidence="1" id="KW-0732">Signal</keyword>
<reference evidence="2 3" key="1">
    <citation type="journal article" date="2016" name="Nat. Commun.">
        <title>Extremotolerant tardigrade genome and improved radiotolerance of human cultured cells by tardigrade-unique protein.</title>
        <authorList>
            <person name="Hashimoto T."/>
            <person name="Horikawa D.D."/>
            <person name="Saito Y."/>
            <person name="Kuwahara H."/>
            <person name="Kozuka-Hata H."/>
            <person name="Shin-I T."/>
            <person name="Minakuchi Y."/>
            <person name="Ohishi K."/>
            <person name="Motoyama A."/>
            <person name="Aizu T."/>
            <person name="Enomoto A."/>
            <person name="Kondo K."/>
            <person name="Tanaka S."/>
            <person name="Hara Y."/>
            <person name="Koshikawa S."/>
            <person name="Sagara H."/>
            <person name="Miura T."/>
            <person name="Yokobori S."/>
            <person name="Miyagawa K."/>
            <person name="Suzuki Y."/>
            <person name="Kubo T."/>
            <person name="Oyama M."/>
            <person name="Kohara Y."/>
            <person name="Fujiyama A."/>
            <person name="Arakawa K."/>
            <person name="Katayama T."/>
            <person name="Toyoda A."/>
            <person name="Kunieda T."/>
        </authorList>
    </citation>
    <scope>NUCLEOTIDE SEQUENCE [LARGE SCALE GENOMIC DNA]</scope>
    <source>
        <strain evidence="2 3">YOKOZUNA-1</strain>
    </source>
</reference>
<feature type="binding site" evidence="4">
    <location>
        <position position="137"/>
    </location>
    <ligand>
        <name>Ca(2+)</name>
        <dbReference type="ChEBI" id="CHEBI:29108"/>
        <label>1</label>
    </ligand>
</feature>
<feature type="binding site" evidence="4">
    <location>
        <position position="137"/>
    </location>
    <ligand>
        <name>Ca(2+)</name>
        <dbReference type="ChEBI" id="CHEBI:29108"/>
        <label>3</label>
    </ligand>
</feature>
<sequence>MAKAAIIALLIGFCATLGSAGLIDRGQDLADVAKYPLITGFFRIEMNVVRLDTQGKSHTGLPCDIFDKCDPKIIAFIDTEKPNNDFGGDSVPYSNYITLVDANNTPDVVEIDKTISRDVCGKGVRKIAMRVRAIDKDGLNDDKIDNYKCHITGERNPPAENEKVAQWSPEIACAGEDRASSKVYLRYRWYNIPESTCRPSSNGQGLFSGLFSR</sequence>
<accession>A0A1D1UCW7</accession>
<evidence type="ECO:0000256" key="1">
    <source>
        <dbReference type="SAM" id="SignalP"/>
    </source>
</evidence>
<dbReference type="Proteomes" id="UP000186922">
    <property type="component" value="Unassembled WGS sequence"/>
</dbReference>
<feature type="binding site" evidence="4">
    <location>
        <position position="67"/>
    </location>
    <ligand>
        <name>Ca(2+)</name>
        <dbReference type="ChEBI" id="CHEBI:29108"/>
        <label>2</label>
    </ligand>
</feature>
<feature type="chain" id="PRO_5008897151" evidence="1">
    <location>
        <begin position="21"/>
        <end position="213"/>
    </location>
</feature>
<feature type="binding site" evidence="4">
    <location>
        <position position="64"/>
    </location>
    <ligand>
        <name>Ca(2+)</name>
        <dbReference type="ChEBI" id="CHEBI:29108"/>
        <label>3</label>
    </ligand>
</feature>
<protein>
    <submittedName>
        <fullName evidence="2">Uncharacterized protein</fullName>
    </submittedName>
</protein>
<feature type="binding site" evidence="4">
    <location>
        <position position="63"/>
    </location>
    <ligand>
        <name>Ca(2+)</name>
        <dbReference type="ChEBI" id="CHEBI:29108"/>
        <label>1</label>
    </ligand>
</feature>
<gene>
    <name evidence="2" type="primary">RvY_00338-1</name>
    <name evidence="2" type="synonym">RvY_00338.1</name>
    <name evidence="2" type="ORF">RvY_00338</name>
</gene>
<feature type="binding site" evidence="4">
    <location>
        <position position="64"/>
    </location>
    <ligand>
        <name>Ca(2+)</name>
        <dbReference type="ChEBI" id="CHEBI:29108"/>
        <label>1</label>
    </ligand>
</feature>
<feature type="binding site" evidence="4">
    <location>
        <position position="70"/>
    </location>
    <ligand>
        <name>Ca(2+)</name>
        <dbReference type="ChEBI" id="CHEBI:29108"/>
        <label>3</label>
    </ligand>
</feature>
<proteinExistence type="evidence at protein level"/>
<dbReference type="GO" id="GO:0046872">
    <property type="term" value="F:metal ion binding"/>
    <property type="evidence" value="ECO:0007669"/>
    <property type="project" value="UniProtKB-KW"/>
</dbReference>
<dbReference type="EMBL" id="BDGG01000001">
    <property type="protein sequence ID" value="GAU87506.1"/>
    <property type="molecule type" value="Genomic_DNA"/>
</dbReference>
<feature type="binding site" evidence="4">
    <location>
        <position position="104"/>
    </location>
    <ligand>
        <name>Ca(2+)</name>
        <dbReference type="ChEBI" id="CHEBI:29108"/>
        <label>2</label>
    </ligand>
</feature>
<feature type="binding site" evidence="4">
    <location>
        <position position="68"/>
    </location>
    <ligand>
        <name>Ca(2+)</name>
        <dbReference type="ChEBI" id="CHEBI:29108"/>
        <label>2</label>
    </ligand>
</feature>
<feature type="disulfide bond" evidence="4">
    <location>
        <begin position="149"/>
        <end position="173"/>
    </location>
</feature>
<feature type="binding site" evidence="4">
    <location>
        <position position="142"/>
    </location>
    <ligand>
        <name>Ca(2+)</name>
        <dbReference type="ChEBI" id="CHEBI:29108"/>
        <label>1</label>
    </ligand>
</feature>
<keyword evidence="3" id="KW-1185">Reference proteome</keyword>
<evidence type="ECO:0000313" key="2">
    <source>
        <dbReference type="EMBL" id="GAU87506.1"/>
    </source>
</evidence>
<keyword evidence="4" id="KW-0106">Calcium</keyword>
<name>A0A1D1UCW7_RAMVA</name>
<feature type="binding site" evidence="4">
    <location>
        <position position="136"/>
    </location>
    <ligand>
        <name>Ca(2+)</name>
        <dbReference type="ChEBI" id="CHEBI:29108"/>
        <label>3</label>
    </ligand>
</feature>
<feature type="binding site" evidence="4">
    <location>
        <position position="135"/>
    </location>
    <ligand>
        <name>Ca(2+)</name>
        <dbReference type="ChEBI" id="CHEBI:29108"/>
        <label>1</label>
    </ligand>
</feature>
<feature type="binding site" evidence="4">
    <location>
        <position position="64"/>
    </location>
    <ligand>
        <name>Ca(2+)</name>
        <dbReference type="ChEBI" id="CHEBI:29108"/>
        <label>2</label>
    </ligand>
</feature>
<feature type="signal peptide" evidence="1">
    <location>
        <begin position="1"/>
        <end position="20"/>
    </location>
</feature>
<dbReference type="PDB" id="7DF2">
    <property type="method" value="X-ray"/>
    <property type="resolution" value="1.70 A"/>
    <property type="chains" value="A=21-213"/>
</dbReference>